<name>A0A254TE95_9BURK</name>
<evidence type="ECO:0000256" key="3">
    <source>
        <dbReference type="ARBA" id="ARBA00022989"/>
    </source>
</evidence>
<dbReference type="AlphaFoldDB" id="A0A254TE95"/>
<proteinExistence type="predicted"/>
<keyword evidence="3 5" id="KW-1133">Transmembrane helix</keyword>
<reference evidence="6 7" key="1">
    <citation type="submission" date="2016-02" db="EMBL/GenBank/DDBJ databases">
        <authorList>
            <person name="Wen L."/>
            <person name="He K."/>
            <person name="Yang H."/>
        </authorList>
    </citation>
    <scope>NUCLEOTIDE SEQUENCE [LARGE SCALE GENOMIC DNA]</scope>
    <source>
        <strain evidence="6 7">TSA40</strain>
    </source>
</reference>
<keyword evidence="2 5" id="KW-0812">Transmembrane</keyword>
<feature type="transmembrane region" description="Helical" evidence="5">
    <location>
        <begin position="100"/>
        <end position="118"/>
    </location>
</feature>
<evidence type="ECO:0000313" key="7">
    <source>
        <dbReference type="Proteomes" id="UP000197535"/>
    </source>
</evidence>
<evidence type="ECO:0000313" key="6">
    <source>
        <dbReference type="EMBL" id="OWW20976.1"/>
    </source>
</evidence>
<dbReference type="RefSeq" id="WP_170942135.1">
    <property type="nucleotide sequence ID" value="NZ_LSTO01000001.1"/>
</dbReference>
<keyword evidence="4 5" id="KW-0472">Membrane</keyword>
<comment type="subcellular location">
    <subcellularLocation>
        <location evidence="1">Membrane</location>
        <topology evidence="1">Multi-pass membrane protein</topology>
    </subcellularLocation>
</comment>
<comment type="caution">
    <text evidence="6">The sequence shown here is derived from an EMBL/GenBank/DDBJ whole genome shotgun (WGS) entry which is preliminary data.</text>
</comment>
<organism evidence="6 7">
    <name type="scientific">Noviherbaspirillum denitrificans</name>
    <dbReference type="NCBI Taxonomy" id="1968433"/>
    <lineage>
        <taxon>Bacteria</taxon>
        <taxon>Pseudomonadati</taxon>
        <taxon>Pseudomonadota</taxon>
        <taxon>Betaproteobacteria</taxon>
        <taxon>Burkholderiales</taxon>
        <taxon>Oxalobacteraceae</taxon>
        <taxon>Noviherbaspirillum</taxon>
    </lineage>
</organism>
<evidence type="ECO:0000256" key="4">
    <source>
        <dbReference type="ARBA" id="ARBA00023136"/>
    </source>
</evidence>
<keyword evidence="7" id="KW-1185">Reference proteome</keyword>
<gene>
    <name evidence="6" type="ORF">AYR66_17375</name>
</gene>
<dbReference type="GO" id="GO:0016020">
    <property type="term" value="C:membrane"/>
    <property type="evidence" value="ECO:0007669"/>
    <property type="project" value="UniProtKB-SubCell"/>
</dbReference>
<dbReference type="EMBL" id="LSTO01000001">
    <property type="protein sequence ID" value="OWW20976.1"/>
    <property type="molecule type" value="Genomic_DNA"/>
</dbReference>
<accession>A0A254TE95</accession>
<evidence type="ECO:0000256" key="2">
    <source>
        <dbReference type="ARBA" id="ARBA00022692"/>
    </source>
</evidence>
<sequence>MSRLLVLGRALVGVLFFWAGVDKLLGWPQALAEVAGAGLPVPELLLALTILLQLAGGAALIAGRLVLPAALALAAFTALATVLFHDFWNAEGPARHAQLIPFMEHIAIIGALLMASALPTDRHR</sequence>
<dbReference type="Proteomes" id="UP000197535">
    <property type="component" value="Unassembled WGS sequence"/>
</dbReference>
<feature type="transmembrane region" description="Helical" evidence="5">
    <location>
        <begin position="69"/>
        <end position="88"/>
    </location>
</feature>
<evidence type="ECO:0000256" key="1">
    <source>
        <dbReference type="ARBA" id="ARBA00004141"/>
    </source>
</evidence>
<dbReference type="InterPro" id="IPR032808">
    <property type="entry name" value="DoxX"/>
</dbReference>
<protein>
    <recommendedName>
        <fullName evidence="8">DoxX family protein</fullName>
    </recommendedName>
</protein>
<dbReference type="Pfam" id="PF07681">
    <property type="entry name" value="DoxX"/>
    <property type="match status" value="1"/>
</dbReference>
<evidence type="ECO:0008006" key="8">
    <source>
        <dbReference type="Google" id="ProtNLM"/>
    </source>
</evidence>
<evidence type="ECO:0000256" key="5">
    <source>
        <dbReference type="SAM" id="Phobius"/>
    </source>
</evidence>
<feature type="transmembrane region" description="Helical" evidence="5">
    <location>
        <begin position="43"/>
        <end position="62"/>
    </location>
</feature>